<gene>
    <name evidence="1" type="ORF">EXIGLDRAFT_839868</name>
</gene>
<dbReference type="Proteomes" id="UP000077266">
    <property type="component" value="Unassembled WGS sequence"/>
</dbReference>
<accession>A0A165ESN8</accession>
<dbReference type="OrthoDB" id="435402at2759"/>
<dbReference type="InParanoid" id="A0A165ESN8"/>
<dbReference type="GO" id="GO:0031047">
    <property type="term" value="P:regulatory ncRNA-mediated gene silencing"/>
    <property type="evidence" value="ECO:0007669"/>
    <property type="project" value="InterPro"/>
</dbReference>
<name>A0A165ESN8_EXIGL</name>
<protein>
    <submittedName>
        <fullName evidence="1">Uncharacterized protein</fullName>
    </submittedName>
</protein>
<evidence type="ECO:0000313" key="2">
    <source>
        <dbReference type="Proteomes" id="UP000077266"/>
    </source>
</evidence>
<dbReference type="GO" id="GO:0033167">
    <property type="term" value="C:ARC complex"/>
    <property type="evidence" value="ECO:0007669"/>
    <property type="project" value="InterPro"/>
</dbReference>
<dbReference type="EMBL" id="KV426121">
    <property type="protein sequence ID" value="KZV87593.1"/>
    <property type="molecule type" value="Genomic_DNA"/>
</dbReference>
<evidence type="ECO:0000313" key="1">
    <source>
        <dbReference type="EMBL" id="KZV87593.1"/>
    </source>
</evidence>
<reference evidence="1 2" key="1">
    <citation type="journal article" date="2016" name="Mol. Biol. Evol.">
        <title>Comparative Genomics of Early-Diverging Mushroom-Forming Fungi Provides Insights into the Origins of Lignocellulose Decay Capabilities.</title>
        <authorList>
            <person name="Nagy L.G."/>
            <person name="Riley R."/>
            <person name="Tritt A."/>
            <person name="Adam C."/>
            <person name="Daum C."/>
            <person name="Floudas D."/>
            <person name="Sun H."/>
            <person name="Yadav J.S."/>
            <person name="Pangilinan J."/>
            <person name="Larsson K.H."/>
            <person name="Matsuura K."/>
            <person name="Barry K."/>
            <person name="Labutti K."/>
            <person name="Kuo R."/>
            <person name="Ohm R.A."/>
            <person name="Bhattacharya S.S."/>
            <person name="Shirouzu T."/>
            <person name="Yoshinaga Y."/>
            <person name="Martin F.M."/>
            <person name="Grigoriev I.V."/>
            <person name="Hibbett D.S."/>
        </authorList>
    </citation>
    <scope>NUCLEOTIDE SEQUENCE [LARGE SCALE GENOMIC DNA]</scope>
    <source>
        <strain evidence="1 2">HHB12029</strain>
    </source>
</reference>
<keyword evidence="2" id="KW-1185">Reference proteome</keyword>
<dbReference type="InterPro" id="IPR018606">
    <property type="entry name" value="Arb1"/>
</dbReference>
<dbReference type="Pfam" id="PF09692">
    <property type="entry name" value="Arb1"/>
    <property type="match status" value="1"/>
</dbReference>
<dbReference type="AlphaFoldDB" id="A0A165ESN8"/>
<organism evidence="1 2">
    <name type="scientific">Exidia glandulosa HHB12029</name>
    <dbReference type="NCBI Taxonomy" id="1314781"/>
    <lineage>
        <taxon>Eukaryota</taxon>
        <taxon>Fungi</taxon>
        <taxon>Dikarya</taxon>
        <taxon>Basidiomycota</taxon>
        <taxon>Agaricomycotina</taxon>
        <taxon>Agaricomycetes</taxon>
        <taxon>Auriculariales</taxon>
        <taxon>Exidiaceae</taxon>
        <taxon>Exidia</taxon>
    </lineage>
</organism>
<dbReference type="STRING" id="1314781.A0A165ESN8"/>
<proteinExistence type="predicted"/>
<sequence length="486" mass="53084">MTAPSTDLDPTSTEGFIGHFEIDAAGVPFYKWPPWPSQPADAVITPFTAFVPRGILASRNARGEEVDSLGLPTVKLPVRHPRDQAGGGEYSFTKVNKKKRKTGFGDGAAPTWDQIWAEADRAVPARLYNPLVNQQDRLAQAISEFQVGRQWTPDLQSIFDSLRQFLGLATNPNQNAGLASNDLPADDDMDSLDGSGSDISESALEGAQYLREQMMQRFLDEPDIAVRVFLSSYFSQMGLLWVYGKLDSAPLFVRFFLHFLLKNSVFPELKRSLERAVAVADVARVELPGTWRTSQALARDAFGRLCTEVFGSTASGGLPVPRLDDDGWRVDYGPKRLDEYIPSDILPGLACSHAEVSCRRIARIVPPNPASVGLDAALGMLVLEPWDGPFSQDIPPPHHLSFPGFSGQGMASSSSSIDVYVTPNALQDVCVGLGVQGTWVCVAPKPDLALTPCEVDQRSALTGWWFMETVAGTFPSYWANDDFEAA</sequence>